<name>A0A0V1B1S1_TRISP</name>
<gene>
    <name evidence="1" type="ORF">T01_11264</name>
</gene>
<keyword evidence="2" id="KW-1185">Reference proteome</keyword>
<organism evidence="1 2">
    <name type="scientific">Trichinella spiralis</name>
    <name type="common">Trichina worm</name>
    <dbReference type="NCBI Taxonomy" id="6334"/>
    <lineage>
        <taxon>Eukaryota</taxon>
        <taxon>Metazoa</taxon>
        <taxon>Ecdysozoa</taxon>
        <taxon>Nematoda</taxon>
        <taxon>Enoplea</taxon>
        <taxon>Dorylaimia</taxon>
        <taxon>Trichinellida</taxon>
        <taxon>Trichinellidae</taxon>
        <taxon>Trichinella</taxon>
    </lineage>
</organism>
<dbReference type="AlphaFoldDB" id="A0A0V1B1S1"/>
<accession>A0A0V1B1S1</accession>
<reference evidence="1 2" key="1">
    <citation type="submission" date="2015-01" db="EMBL/GenBank/DDBJ databases">
        <title>Evolution of Trichinella species and genotypes.</title>
        <authorList>
            <person name="Korhonen P.K."/>
            <person name="Edoardo P."/>
            <person name="Giuseppe L.R."/>
            <person name="Gasser R.B."/>
        </authorList>
    </citation>
    <scope>NUCLEOTIDE SEQUENCE [LARGE SCALE GENOMIC DNA]</scope>
    <source>
        <strain evidence="1">ISS3</strain>
    </source>
</reference>
<dbReference type="InParanoid" id="A0A0V1B1S1"/>
<comment type="caution">
    <text evidence="1">The sequence shown here is derived from an EMBL/GenBank/DDBJ whole genome shotgun (WGS) entry which is preliminary data.</text>
</comment>
<dbReference type="OrthoDB" id="10376565at2759"/>
<dbReference type="EMBL" id="JYDH01000127">
    <property type="protein sequence ID" value="KRY30983.1"/>
    <property type="molecule type" value="Genomic_DNA"/>
</dbReference>
<evidence type="ECO:0000313" key="2">
    <source>
        <dbReference type="Proteomes" id="UP000054776"/>
    </source>
</evidence>
<evidence type="ECO:0000313" key="1">
    <source>
        <dbReference type="EMBL" id="KRY30983.1"/>
    </source>
</evidence>
<dbReference type="Proteomes" id="UP000054776">
    <property type="component" value="Unassembled WGS sequence"/>
</dbReference>
<sequence length="44" mass="5057">MSSRETCVNDRLYSYIIHNDVTIRSLTTVVNQLTLTKANVENNE</sequence>
<protein>
    <submittedName>
        <fullName evidence="1">Uncharacterized protein</fullName>
    </submittedName>
</protein>
<proteinExistence type="predicted"/>